<name>A0ABY9PFM5_9GAMM</name>
<evidence type="ECO:0000313" key="2">
    <source>
        <dbReference type="EMBL" id="WMT05686.1"/>
    </source>
</evidence>
<feature type="transmembrane region" description="Helical" evidence="1">
    <location>
        <begin position="59"/>
        <end position="77"/>
    </location>
</feature>
<keyword evidence="3" id="KW-1185">Reference proteome</keyword>
<evidence type="ECO:0008006" key="4">
    <source>
        <dbReference type="Google" id="ProtNLM"/>
    </source>
</evidence>
<feature type="transmembrane region" description="Helical" evidence="1">
    <location>
        <begin position="97"/>
        <end position="124"/>
    </location>
</feature>
<dbReference type="Proteomes" id="UP001229313">
    <property type="component" value="Chromosome"/>
</dbReference>
<protein>
    <recommendedName>
        <fullName evidence="4">DUF2254 domain-containing protein</fullName>
    </recommendedName>
</protein>
<feature type="transmembrane region" description="Helical" evidence="1">
    <location>
        <begin position="145"/>
        <end position="165"/>
    </location>
</feature>
<feature type="transmembrane region" description="Helical" evidence="1">
    <location>
        <begin position="171"/>
        <end position="193"/>
    </location>
</feature>
<reference evidence="2 3" key="1">
    <citation type="submission" date="2023-08" db="EMBL/GenBank/DDBJ databases">
        <title>The whole genome sequence of Lysobacter yananisis.</title>
        <authorList>
            <person name="Sun H."/>
        </authorList>
    </citation>
    <scope>NUCLEOTIDE SEQUENCE [LARGE SCALE GENOMIC DNA]</scope>
    <source>
        <strain evidence="2 3">SNNU513</strain>
    </source>
</reference>
<evidence type="ECO:0000256" key="1">
    <source>
        <dbReference type="SAM" id="Phobius"/>
    </source>
</evidence>
<accession>A0ABY9PFM5</accession>
<dbReference type="RefSeq" id="WP_309153617.1">
    <property type="nucleotide sequence ID" value="NZ_CP133568.1"/>
</dbReference>
<keyword evidence="1" id="KW-1133">Transmembrane helix</keyword>
<evidence type="ECO:0000313" key="3">
    <source>
        <dbReference type="Proteomes" id="UP001229313"/>
    </source>
</evidence>
<proteinExistence type="predicted"/>
<keyword evidence="1" id="KW-0472">Membrane</keyword>
<organism evidence="2 3">
    <name type="scientific">Lysobacter yananisis</name>
    <dbReference type="NCBI Taxonomy" id="1003114"/>
    <lineage>
        <taxon>Bacteria</taxon>
        <taxon>Pseudomonadati</taxon>
        <taxon>Pseudomonadota</taxon>
        <taxon>Gammaproteobacteria</taxon>
        <taxon>Lysobacterales</taxon>
        <taxon>Lysobacteraceae</taxon>
        <taxon>Lysobacter</taxon>
    </lineage>
</organism>
<gene>
    <name evidence="2" type="ORF">RDV84_12840</name>
</gene>
<sequence>MRKPELSKRYDAMTAAIRKSWGELVQHSKKYARLKKAELVRTRYVQRDRLIDLASRKMWVARAVIFLLAASATALVAEPLQVRVIETYLTTKDDLAAIKSLFLNVGSASIGAAAIAFSIVLFAIQINVERMPQGLFRRLSSDRRLLGSFFFSFVVAVAITFLSLIPSAKYASAALLAMCWGIGTMLGLFLYAYRRALSLINPIEQLKIVQSVVRNDLLAWGKRALRMGPLFELDPETQRRESQYDYARLSFFNDHPHWTRLAEDGVRTAVSYSRQYAQSGDYEVSQFAILSIVKINGAYVAAKGRTFFAHNGFIDEPRATDGFINSTLEQVKQSFQLALSRRDEQHINQTIRTFTGLAAVYTFIDYPQEGASRHHTNLAVGYLKSALEEVARQNLPDVMMLGARGLGDVARAVLARAPSDQIRGIVERIGVIAAIGALNSNQRPVTQTAMEQLADLILQVLQRQQEIESTLEKIALAAYGAATIFSTSPEDLRSHSDYLSPYFSTAQLSSLPTGINLLVNAAIAAPADHEHAPTIIRNLYTLLKVSRRPHKDLLIHTIGQRSSLAFDMLHGTTDAMEILLALAGGPACPQNLVEAMRDEADRYASILTWIRFDDGVANFLESHSYTELLFRAGATAQDRDGTDAYETVRDLLLNWGIEGGRLARGWATFEQAMFALCALAVRSGSQHEAEWLIRRLTERHEDLLLYELDERVGIARALRDRAHRLRARAYELNDIDRQLGAGDRNATGHLLEQIAASLGADGGA</sequence>
<keyword evidence="1" id="KW-0812">Transmembrane</keyword>
<dbReference type="EMBL" id="CP133568">
    <property type="protein sequence ID" value="WMT05686.1"/>
    <property type="molecule type" value="Genomic_DNA"/>
</dbReference>